<protein>
    <submittedName>
        <fullName evidence="3">Uncharacterized protein</fullName>
    </submittedName>
</protein>
<dbReference type="GeneID" id="39746592"/>
<evidence type="ECO:0000256" key="1">
    <source>
        <dbReference type="SAM" id="Coils"/>
    </source>
</evidence>
<evidence type="ECO:0000313" key="3">
    <source>
        <dbReference type="EMBL" id="GAW79880.1"/>
    </source>
</evidence>
<evidence type="ECO:0000313" key="4">
    <source>
        <dbReference type="Proteomes" id="UP000195521"/>
    </source>
</evidence>
<evidence type="ECO:0000256" key="2">
    <source>
        <dbReference type="SAM" id="MobiDB-lite"/>
    </source>
</evidence>
<keyword evidence="1" id="KW-0175">Coiled coil</keyword>
<dbReference type="OrthoDB" id="376859at2759"/>
<dbReference type="EMBL" id="BDQF01000007">
    <property type="protein sequence ID" value="GAW79880.1"/>
    <property type="molecule type" value="Genomic_DNA"/>
</dbReference>
<organism evidence="3 4">
    <name type="scientific">Plasmodium gonderi</name>
    <dbReference type="NCBI Taxonomy" id="77519"/>
    <lineage>
        <taxon>Eukaryota</taxon>
        <taxon>Sar</taxon>
        <taxon>Alveolata</taxon>
        <taxon>Apicomplexa</taxon>
        <taxon>Aconoidasida</taxon>
        <taxon>Haemosporida</taxon>
        <taxon>Plasmodiidae</taxon>
        <taxon>Plasmodium</taxon>
        <taxon>Plasmodium (Plasmodium)</taxon>
    </lineage>
</organism>
<keyword evidence="4" id="KW-1185">Reference proteome</keyword>
<dbReference type="Proteomes" id="UP000195521">
    <property type="component" value="Unassembled WGS sequence"/>
</dbReference>
<name>A0A1Y1JCC1_PLAGO</name>
<dbReference type="OMA" id="YMLHRIN"/>
<feature type="region of interest" description="Disordered" evidence="2">
    <location>
        <begin position="1"/>
        <end position="36"/>
    </location>
</feature>
<reference evidence="4" key="1">
    <citation type="submission" date="2017-04" db="EMBL/GenBank/DDBJ databases">
        <title>Plasmodium gonderi genome.</title>
        <authorList>
            <person name="Arisue N."/>
            <person name="Honma H."/>
            <person name="Kawai S."/>
            <person name="Tougan T."/>
            <person name="Tanabe K."/>
            <person name="Horii T."/>
        </authorList>
    </citation>
    <scope>NUCLEOTIDE SEQUENCE [LARGE SCALE GENOMIC DNA]</scope>
    <source>
        <strain evidence="4">ATCC 30045</strain>
    </source>
</reference>
<dbReference type="RefSeq" id="XP_028542469.1">
    <property type="nucleotide sequence ID" value="XM_028686668.1"/>
</dbReference>
<proteinExistence type="predicted"/>
<accession>A0A1Y1JCC1</accession>
<sequence>MISLGSERNKASLGTATSAINPRRSISETPGGEYSSSISRVFNKINEKLKGKIEKREKVMVQMLRMDKWENNPCESNPRGNKVDTICKQFESVINKMEMSKMLGRDLSYCMNILSKIDYFKGHSFWTKACNKLVKGNMIHKINMQSYFIIANSLSKVDTIFFSHRRRKQEEVEQKEMALEEELEQLAASVEGKNWAERTSPVEIRTFEFLPISGEKVADLNLVNKFEAISFGGIVKIERGKCQKKKHKIYDEIAFRFLIDLQKMDLDCISCVLNLFAKLNMNSYNFLGYYFADYILLSKFRVTSAKEWPINQSKECTMNHSMDYFSNDVTDSMSKINNSTQKENLKSVQYEERTNFLELNRYNISKLVIILHSLAKLGVIHIEFFTLCCDSLEKHLNYLNNLDICNILYAFSKIMHLCKGRKKYTSMNMLRRIQNENFQSYVNTVLKYTLLYESHYRNRNELQCVYGPFLCKNHVLTKNVEEKMKKLCENMERDMNKLILKITKFAKKEHVLDKFSALQISSLALSIGKLKLSSYDIFYAFNRKVHYLWKYFSLHSIADFLFGINEKNIFDERVTLLLCYQLMKVIYVMYKNFFYQKKSFILRNHLNMVRQNREYIYIFEKSSKKVQFLSEKDCSLMVRIFQSLAKSQIFVRTDPSILSIQLCENFPYDICSMGLVKASKSAEDESCDTTGCTYETDQFISEPSMNSKTGTPFYSADVGKVDHLHEKKNSWRELNSYPNGRNPSFSTFEKYANLIKVHTLRTFCLTFHQHFDLLCFESKCMICYFSLHIPDLMSPMMRSYKKLGYLYNMFDSEMDEKRIFPNDETFRLTCTGKMNRTNYLRAKVGSNIYKTFSTRLLFHILEVMNPESLSEVTIRQIFISILCIHLNIMEWCPRRVEEAISGEISSGEMSWKNFSTAPNLACEGPHSGSPTRGDISISTNFQAEGNKFLKENACISHKLISPSSAGTHIEVHSSLRNLIEILNGSRENFITQSNEVIVGPFVLDCILECRG</sequence>
<gene>
    <name evidence="3" type="ORF">PGO_060240</name>
</gene>
<feature type="coiled-coil region" evidence="1">
    <location>
        <begin position="477"/>
        <end position="508"/>
    </location>
</feature>
<dbReference type="AlphaFoldDB" id="A0A1Y1JCC1"/>
<comment type="caution">
    <text evidence="3">The sequence shown here is derived from an EMBL/GenBank/DDBJ whole genome shotgun (WGS) entry which is preliminary data.</text>
</comment>